<dbReference type="Proteomes" id="UP000299102">
    <property type="component" value="Unassembled WGS sequence"/>
</dbReference>
<reference evidence="7 8" key="1">
    <citation type="journal article" date="2019" name="Commun. Biol.">
        <title>The bagworm genome reveals a unique fibroin gene that provides high tensile strength.</title>
        <authorList>
            <person name="Kono N."/>
            <person name="Nakamura H."/>
            <person name="Ohtoshi R."/>
            <person name="Tomita M."/>
            <person name="Numata K."/>
            <person name="Arakawa K."/>
        </authorList>
    </citation>
    <scope>NUCLEOTIDE SEQUENCE [LARGE SCALE GENOMIC DNA]</scope>
</reference>
<proteinExistence type="predicted"/>
<sequence length="234" mass="26296">MDIKSFCSQWTTSSQQVYEVFLILTSFVIAWGEAWFLDFRVLPQENQAKDIISIGSKSKARPEPNENEVKVWASHVQKSAEQRLLGQLVLNKNIVGVFTSAVGRSKSDTITTSSNRHPQISIIKSNQKYLYFVVHQAASERTPLLQPGTARPHSAHGESTVNWFSPVDTPESSPRPRSTAREVILTQDQVEEGDVWLRFFGCAFFFCEFTIHDRVNSDVTPKWVAPAAGRPIAS</sequence>
<protein>
    <submittedName>
        <fullName evidence="7">Steroidogenic acute regulatory protein-like</fullName>
    </submittedName>
</protein>
<dbReference type="PANTHER" id="PTHR46121:SF4">
    <property type="entry name" value="STEROIDOGENIC ACUTE REGULATORY PROTEIN-LIKE"/>
    <property type="match status" value="1"/>
</dbReference>
<dbReference type="EMBL" id="BGZK01000540">
    <property type="protein sequence ID" value="GBP49245.1"/>
    <property type="molecule type" value="Genomic_DNA"/>
</dbReference>
<dbReference type="STRING" id="151549.A0A4C1WGJ8"/>
<keyword evidence="5" id="KW-1133">Transmembrane helix</keyword>
<comment type="caution">
    <text evidence="7">The sequence shown here is derived from an EMBL/GenBank/DDBJ whole genome shotgun (WGS) entry which is preliminary data.</text>
</comment>
<evidence type="ECO:0000256" key="5">
    <source>
        <dbReference type="SAM" id="Phobius"/>
    </source>
</evidence>
<dbReference type="OrthoDB" id="74575at2759"/>
<evidence type="ECO:0000313" key="7">
    <source>
        <dbReference type="EMBL" id="GBP49245.1"/>
    </source>
</evidence>
<evidence type="ECO:0000259" key="6">
    <source>
        <dbReference type="Pfam" id="PF10457"/>
    </source>
</evidence>
<feature type="region of interest" description="Disordered" evidence="4">
    <location>
        <begin position="145"/>
        <end position="179"/>
    </location>
</feature>
<dbReference type="GO" id="GO:0140284">
    <property type="term" value="C:endoplasmic reticulum-endosome membrane contact site"/>
    <property type="evidence" value="ECO:0007669"/>
    <property type="project" value="TreeGrafter"/>
</dbReference>
<dbReference type="Pfam" id="PF10457">
    <property type="entry name" value="MENTAL"/>
    <property type="match status" value="1"/>
</dbReference>
<keyword evidence="2 5" id="KW-0812">Transmembrane</keyword>
<name>A0A4C1WGJ8_EUMVA</name>
<keyword evidence="8" id="KW-1185">Reference proteome</keyword>
<dbReference type="GO" id="GO:0005765">
    <property type="term" value="C:lysosomal membrane"/>
    <property type="evidence" value="ECO:0007669"/>
    <property type="project" value="TreeGrafter"/>
</dbReference>
<evidence type="ECO:0000256" key="1">
    <source>
        <dbReference type="ARBA" id="ARBA00004141"/>
    </source>
</evidence>
<evidence type="ECO:0000256" key="4">
    <source>
        <dbReference type="SAM" id="MobiDB-lite"/>
    </source>
</evidence>
<organism evidence="7 8">
    <name type="scientific">Eumeta variegata</name>
    <name type="common">Bagworm moth</name>
    <name type="synonym">Eumeta japonica</name>
    <dbReference type="NCBI Taxonomy" id="151549"/>
    <lineage>
        <taxon>Eukaryota</taxon>
        <taxon>Metazoa</taxon>
        <taxon>Ecdysozoa</taxon>
        <taxon>Arthropoda</taxon>
        <taxon>Hexapoda</taxon>
        <taxon>Insecta</taxon>
        <taxon>Pterygota</taxon>
        <taxon>Neoptera</taxon>
        <taxon>Endopterygota</taxon>
        <taxon>Lepidoptera</taxon>
        <taxon>Glossata</taxon>
        <taxon>Ditrysia</taxon>
        <taxon>Tineoidea</taxon>
        <taxon>Psychidae</taxon>
        <taxon>Oiketicinae</taxon>
        <taxon>Eumeta</taxon>
    </lineage>
</organism>
<accession>A0A4C1WGJ8</accession>
<evidence type="ECO:0000256" key="3">
    <source>
        <dbReference type="ARBA" id="ARBA00023136"/>
    </source>
</evidence>
<dbReference type="PANTHER" id="PTHR46121">
    <property type="entry name" value="STEROIDOGENIC ACUTE REGULATORY PROTEIN-LIKE"/>
    <property type="match status" value="1"/>
</dbReference>
<gene>
    <name evidence="7" type="primary">Start1</name>
    <name evidence="7" type="ORF">EVAR_96553_1</name>
</gene>
<feature type="transmembrane region" description="Helical" evidence="5">
    <location>
        <begin position="20"/>
        <end position="39"/>
    </location>
</feature>
<feature type="domain" description="MENTAL" evidence="6">
    <location>
        <begin position="3"/>
        <end position="68"/>
    </location>
</feature>
<dbReference type="GO" id="GO:0099044">
    <property type="term" value="P:vesicle tethering to endoplasmic reticulum"/>
    <property type="evidence" value="ECO:0007669"/>
    <property type="project" value="TreeGrafter"/>
</dbReference>
<keyword evidence="3 5" id="KW-0472">Membrane</keyword>
<evidence type="ECO:0000256" key="2">
    <source>
        <dbReference type="ARBA" id="ARBA00022692"/>
    </source>
</evidence>
<dbReference type="GO" id="GO:0005789">
    <property type="term" value="C:endoplasmic reticulum membrane"/>
    <property type="evidence" value="ECO:0007669"/>
    <property type="project" value="TreeGrafter"/>
</dbReference>
<dbReference type="AlphaFoldDB" id="A0A4C1WGJ8"/>
<dbReference type="InterPro" id="IPR051869">
    <property type="entry name" value="STARD3"/>
</dbReference>
<dbReference type="GO" id="GO:0031902">
    <property type="term" value="C:late endosome membrane"/>
    <property type="evidence" value="ECO:0007669"/>
    <property type="project" value="TreeGrafter"/>
</dbReference>
<comment type="subcellular location">
    <subcellularLocation>
        <location evidence="1">Membrane</location>
        <topology evidence="1">Multi-pass membrane protein</topology>
    </subcellularLocation>
</comment>
<evidence type="ECO:0000313" key="8">
    <source>
        <dbReference type="Proteomes" id="UP000299102"/>
    </source>
</evidence>
<dbReference type="InterPro" id="IPR019498">
    <property type="entry name" value="MENTAL"/>
</dbReference>